<dbReference type="Proteomes" id="UP000268727">
    <property type="component" value="Unassembled WGS sequence"/>
</dbReference>
<feature type="compositionally biased region" description="Polar residues" evidence="1">
    <location>
        <begin position="183"/>
        <end position="193"/>
    </location>
</feature>
<evidence type="ECO:0000256" key="2">
    <source>
        <dbReference type="SAM" id="Phobius"/>
    </source>
</evidence>
<evidence type="ECO:0000313" key="4">
    <source>
        <dbReference type="Proteomes" id="UP000268727"/>
    </source>
</evidence>
<proteinExistence type="predicted"/>
<protein>
    <recommendedName>
        <fullName evidence="5">DUF5666 domain-containing protein</fullName>
    </recommendedName>
</protein>
<reference evidence="3 4" key="1">
    <citation type="submission" date="2018-11" db="EMBL/GenBank/DDBJ databases">
        <title>Sequencing the genomes of 1000 actinobacteria strains.</title>
        <authorList>
            <person name="Klenk H.-P."/>
        </authorList>
    </citation>
    <scope>NUCLEOTIDE SEQUENCE [LARGE SCALE GENOMIC DNA]</scope>
    <source>
        <strain evidence="3 4">DSM 44231</strain>
    </source>
</reference>
<feature type="region of interest" description="Disordered" evidence="1">
    <location>
        <begin position="144"/>
        <end position="193"/>
    </location>
</feature>
<dbReference type="EMBL" id="RJKM01000001">
    <property type="protein sequence ID" value="ROP36862.1"/>
    <property type="molecule type" value="Genomic_DNA"/>
</dbReference>
<evidence type="ECO:0000256" key="1">
    <source>
        <dbReference type="SAM" id="MobiDB-lite"/>
    </source>
</evidence>
<sequence length="193" mass="19337">MTTETEQQPTWGEEPPPRAAAAGTGWSGRKTLAAVAVAVGIAAVGGGVIYAASNSDAARGMGGPGGYGRGPGGGLVMMGGPFGDTQHGEFQNGEVTEVGDTSITVKSGDGFSETYSVDGDTQVNGGQGDLDDIERGDVVTVIATESADGEATADSIMKGDVMRGGPRQGNGQPPVKQDRQGGPTDQQGTPPTR</sequence>
<dbReference type="AlphaFoldDB" id="A0A3N1H3Q1"/>
<feature type="region of interest" description="Disordered" evidence="1">
    <location>
        <begin position="1"/>
        <end position="25"/>
    </location>
</feature>
<keyword evidence="2" id="KW-1133">Transmembrane helix</keyword>
<feature type="compositionally biased region" description="Polar residues" evidence="1">
    <location>
        <begin position="1"/>
        <end position="10"/>
    </location>
</feature>
<dbReference type="OrthoDB" id="3401874at2"/>
<keyword evidence="2" id="KW-0472">Membrane</keyword>
<evidence type="ECO:0000313" key="3">
    <source>
        <dbReference type="EMBL" id="ROP36862.1"/>
    </source>
</evidence>
<accession>A0A3N1H3Q1</accession>
<comment type="caution">
    <text evidence="3">The sequence shown here is derived from an EMBL/GenBank/DDBJ whole genome shotgun (WGS) entry which is preliminary data.</text>
</comment>
<dbReference type="RefSeq" id="WP_148088755.1">
    <property type="nucleotide sequence ID" value="NZ_RJKM01000001.1"/>
</dbReference>
<gene>
    <name evidence="3" type="ORF">EDD40_2141</name>
</gene>
<name>A0A3N1H3Q1_9PSEU</name>
<feature type="compositionally biased region" description="Low complexity" evidence="1">
    <location>
        <begin position="163"/>
        <end position="174"/>
    </location>
</feature>
<keyword evidence="4" id="KW-1185">Reference proteome</keyword>
<evidence type="ECO:0008006" key="5">
    <source>
        <dbReference type="Google" id="ProtNLM"/>
    </source>
</evidence>
<organism evidence="3 4">
    <name type="scientific">Saccharothrix texasensis</name>
    <dbReference type="NCBI Taxonomy" id="103734"/>
    <lineage>
        <taxon>Bacteria</taxon>
        <taxon>Bacillati</taxon>
        <taxon>Actinomycetota</taxon>
        <taxon>Actinomycetes</taxon>
        <taxon>Pseudonocardiales</taxon>
        <taxon>Pseudonocardiaceae</taxon>
        <taxon>Saccharothrix</taxon>
    </lineage>
</organism>
<keyword evidence="2" id="KW-0812">Transmembrane</keyword>
<feature type="transmembrane region" description="Helical" evidence="2">
    <location>
        <begin position="32"/>
        <end position="52"/>
    </location>
</feature>